<keyword evidence="5" id="KW-0175">Coiled coil</keyword>
<dbReference type="Gene3D" id="1.10.132.20">
    <property type="entry name" value="Ribosome-recycling factor"/>
    <property type="match status" value="1"/>
</dbReference>
<dbReference type="FunFam" id="3.30.1360.40:FF:000001">
    <property type="entry name" value="Ribosome-recycling factor"/>
    <property type="match status" value="1"/>
</dbReference>
<dbReference type="InterPro" id="IPR023584">
    <property type="entry name" value="Ribosome_recyc_fac_dom"/>
</dbReference>
<evidence type="ECO:0000256" key="3">
    <source>
        <dbReference type="ARBA" id="ARBA00022917"/>
    </source>
</evidence>
<evidence type="ECO:0000256" key="1">
    <source>
        <dbReference type="ARBA" id="ARBA00005912"/>
    </source>
</evidence>
<dbReference type="GO" id="GO:0043023">
    <property type="term" value="F:ribosomal large subunit binding"/>
    <property type="evidence" value="ECO:0007669"/>
    <property type="project" value="TreeGrafter"/>
</dbReference>
<accession>A0A4Y7MYU6</accession>
<dbReference type="PANTHER" id="PTHR20982">
    <property type="entry name" value="RIBOSOME RECYCLING FACTOR"/>
    <property type="match status" value="1"/>
</dbReference>
<dbReference type="AlphaFoldDB" id="A0A4Y7MYU6"/>
<gene>
    <name evidence="7" type="primary">EOG090X0DUK</name>
</gene>
<dbReference type="InterPro" id="IPR002661">
    <property type="entry name" value="Ribosome_recyc_fac"/>
</dbReference>
<feature type="coiled-coil region" evidence="5">
    <location>
        <begin position="132"/>
        <end position="161"/>
    </location>
</feature>
<protein>
    <recommendedName>
        <fullName evidence="2">Ribosome-recycling factor, mitochondrial</fullName>
    </recommendedName>
    <alternativeName>
        <fullName evidence="4">Ribosome-releasing factor, mitochondrial</fullName>
    </alternativeName>
</protein>
<comment type="similarity">
    <text evidence="1">Belongs to the RRF family.</text>
</comment>
<dbReference type="GO" id="GO:0005739">
    <property type="term" value="C:mitochondrion"/>
    <property type="evidence" value="ECO:0007669"/>
    <property type="project" value="TreeGrafter"/>
</dbReference>
<evidence type="ECO:0000256" key="4">
    <source>
        <dbReference type="ARBA" id="ARBA00033107"/>
    </source>
</evidence>
<evidence type="ECO:0000313" key="7">
    <source>
        <dbReference type="EMBL" id="SVE85765.1"/>
    </source>
</evidence>
<evidence type="ECO:0000256" key="2">
    <source>
        <dbReference type="ARBA" id="ARBA00020581"/>
    </source>
</evidence>
<dbReference type="GO" id="GO:0006412">
    <property type="term" value="P:translation"/>
    <property type="evidence" value="ECO:0007669"/>
    <property type="project" value="UniProtKB-KW"/>
</dbReference>
<dbReference type="SUPFAM" id="SSF55194">
    <property type="entry name" value="Ribosome recycling factor, RRF"/>
    <property type="match status" value="1"/>
</dbReference>
<evidence type="ECO:0000259" key="6">
    <source>
        <dbReference type="Pfam" id="PF01765"/>
    </source>
</evidence>
<sequence>MSNSKYVKFMAQKEKFQELENLKLKLDGLRGKKENGEELTDEGETMLHEYTIVVLQLETMRPLLEAFEEEGMPSSDLRKRAEEDESLLCDYPHCRSRVIGSRLVEQKSSALSQPLKPTEEEETDTEDLIFEITSLNTRRKIKKEKKEKKEKKAKVMKARSKSSKVVKGSVIINEDEIAELVKVSSLKQDLQKGLDQLKSDYVKHLSLRSASGSIENLKIDYEGETYILQEIAQIGKKGSQLLVVNLSGFPTLMRDVLKAINDSGMGLNPQQDGTKIFIPIPKVTREYRENLAKNAKTMFQKFKDHSRDIQNRYIRDVKKKEKEVSSDLSHSVQQQIQTMTEQYVVEGEKVMIAKQNELLGKE</sequence>
<evidence type="ECO:0000256" key="5">
    <source>
        <dbReference type="SAM" id="Coils"/>
    </source>
</evidence>
<feature type="coiled-coil region" evidence="5">
    <location>
        <begin position="12"/>
        <end position="39"/>
    </location>
</feature>
<dbReference type="PANTHER" id="PTHR20982:SF3">
    <property type="entry name" value="MITOCHONDRIAL RIBOSOME RECYCLING FACTOR PSEUDO 1"/>
    <property type="match status" value="1"/>
</dbReference>
<keyword evidence="3" id="KW-0648">Protein biosynthesis</keyword>
<reference evidence="7" key="1">
    <citation type="submission" date="2018-08" db="EMBL/GenBank/DDBJ databases">
        <authorList>
            <person name="Cornetti L."/>
        </authorList>
    </citation>
    <scope>NUCLEOTIDE SEQUENCE</scope>
    <source>
        <strain evidence="7">CZ-RIM1-1</strain>
    </source>
</reference>
<dbReference type="InterPro" id="IPR036191">
    <property type="entry name" value="RRF_sf"/>
</dbReference>
<dbReference type="Gene3D" id="3.30.1360.40">
    <property type="match status" value="1"/>
</dbReference>
<dbReference type="EMBL" id="LR016146">
    <property type="protein sequence ID" value="SVE85765.1"/>
    <property type="molecule type" value="mRNA"/>
</dbReference>
<proteinExistence type="evidence at transcript level"/>
<feature type="domain" description="Ribosome recycling factor" evidence="6">
    <location>
        <begin position="197"/>
        <end position="359"/>
    </location>
</feature>
<dbReference type="Pfam" id="PF01765">
    <property type="entry name" value="RRF"/>
    <property type="match status" value="1"/>
</dbReference>
<organism evidence="7">
    <name type="scientific">Daphnia pulicaria</name>
    <dbReference type="NCBI Taxonomy" id="35523"/>
    <lineage>
        <taxon>Eukaryota</taxon>
        <taxon>Metazoa</taxon>
        <taxon>Ecdysozoa</taxon>
        <taxon>Arthropoda</taxon>
        <taxon>Crustacea</taxon>
        <taxon>Branchiopoda</taxon>
        <taxon>Diplostraca</taxon>
        <taxon>Cladocera</taxon>
        <taxon>Anomopoda</taxon>
        <taxon>Daphniidae</taxon>
        <taxon>Daphnia</taxon>
    </lineage>
</organism>
<name>A0A4Y7MYU6_9CRUS</name>